<sequence>MTRGPKKKAVRSRRPEVITEMSGRAAIGMVRTLRILMSPIVTDPVLVRTPVEETGHVTSECRSLQEFIAALVAPASPTIAAAVTGTEIAVGILGSLLEDVYGGHVEPCPDEQDMLVDIVTPQDGAHIAPYEDDVIKPVAVASEEIQYGEQIDPQFGVPNVNDAGAMKPSNVARDDDEEADGCDATDGDGLRRRGEGEENKEVLVAALPGEHDDGLVLVFAL</sequence>
<gene>
    <name evidence="2" type="ORF">OLEA9_A078150</name>
</gene>
<protein>
    <submittedName>
        <fullName evidence="2">Uncharacterized protein</fullName>
    </submittedName>
</protein>
<comment type="caution">
    <text evidence="2">The sequence shown here is derived from an EMBL/GenBank/DDBJ whole genome shotgun (WGS) entry which is preliminary data.</text>
</comment>
<evidence type="ECO:0000313" key="3">
    <source>
        <dbReference type="Proteomes" id="UP000594638"/>
    </source>
</evidence>
<feature type="compositionally biased region" description="Acidic residues" evidence="1">
    <location>
        <begin position="174"/>
        <end position="186"/>
    </location>
</feature>
<reference evidence="2 3" key="1">
    <citation type="submission" date="2019-12" db="EMBL/GenBank/DDBJ databases">
        <authorList>
            <person name="Alioto T."/>
            <person name="Alioto T."/>
            <person name="Gomez Garrido J."/>
        </authorList>
    </citation>
    <scope>NUCLEOTIDE SEQUENCE [LARGE SCALE GENOMIC DNA]</scope>
</reference>
<feature type="region of interest" description="Disordered" evidence="1">
    <location>
        <begin position="165"/>
        <end position="197"/>
    </location>
</feature>
<accession>A0A8S0V9L7</accession>
<evidence type="ECO:0000256" key="1">
    <source>
        <dbReference type="SAM" id="MobiDB-lite"/>
    </source>
</evidence>
<feature type="compositionally biased region" description="Basic and acidic residues" evidence="1">
    <location>
        <begin position="188"/>
        <end position="197"/>
    </location>
</feature>
<dbReference type="EMBL" id="CACTIH010009212">
    <property type="protein sequence ID" value="CAA3027622.1"/>
    <property type="molecule type" value="Genomic_DNA"/>
</dbReference>
<dbReference type="Proteomes" id="UP000594638">
    <property type="component" value="Unassembled WGS sequence"/>
</dbReference>
<proteinExistence type="predicted"/>
<dbReference type="Gramene" id="OE9A078150T1">
    <property type="protein sequence ID" value="OE9A078150C1"/>
    <property type="gene ID" value="OE9A078150"/>
</dbReference>
<dbReference type="AlphaFoldDB" id="A0A8S0V9L7"/>
<evidence type="ECO:0000313" key="2">
    <source>
        <dbReference type="EMBL" id="CAA3027622.1"/>
    </source>
</evidence>
<keyword evidence="3" id="KW-1185">Reference proteome</keyword>
<name>A0A8S0V9L7_OLEEU</name>
<organism evidence="2 3">
    <name type="scientific">Olea europaea subsp. europaea</name>
    <dbReference type="NCBI Taxonomy" id="158383"/>
    <lineage>
        <taxon>Eukaryota</taxon>
        <taxon>Viridiplantae</taxon>
        <taxon>Streptophyta</taxon>
        <taxon>Embryophyta</taxon>
        <taxon>Tracheophyta</taxon>
        <taxon>Spermatophyta</taxon>
        <taxon>Magnoliopsida</taxon>
        <taxon>eudicotyledons</taxon>
        <taxon>Gunneridae</taxon>
        <taxon>Pentapetalae</taxon>
        <taxon>asterids</taxon>
        <taxon>lamiids</taxon>
        <taxon>Lamiales</taxon>
        <taxon>Oleaceae</taxon>
        <taxon>Oleeae</taxon>
        <taxon>Olea</taxon>
    </lineage>
</organism>